<evidence type="ECO:0000256" key="5">
    <source>
        <dbReference type="PIRSR" id="PIRSR001399-2"/>
    </source>
</evidence>
<dbReference type="Pfam" id="PF01220">
    <property type="entry name" value="DHquinase_II"/>
    <property type="match status" value="1"/>
</dbReference>
<dbReference type="CDD" id="cd00466">
    <property type="entry name" value="DHQase_II"/>
    <property type="match status" value="1"/>
</dbReference>
<proteinExistence type="inferred from homology"/>
<dbReference type="InterPro" id="IPR036441">
    <property type="entry name" value="DHquinase_II_sf"/>
</dbReference>
<comment type="catalytic activity">
    <reaction evidence="3">
        <text>3-dehydroquinate = 3-dehydroshikimate + H2O</text>
        <dbReference type="Rhea" id="RHEA:21096"/>
        <dbReference type="ChEBI" id="CHEBI:15377"/>
        <dbReference type="ChEBI" id="CHEBI:16630"/>
        <dbReference type="ChEBI" id="CHEBI:32364"/>
        <dbReference type="EC" id="4.2.1.10"/>
    </reaction>
</comment>
<feature type="binding site" evidence="3 5">
    <location>
        <position position="75"/>
    </location>
    <ligand>
        <name>substrate</name>
    </ligand>
</feature>
<name>M3AWU5_SPHMS</name>
<evidence type="ECO:0000313" key="8">
    <source>
        <dbReference type="Proteomes" id="UP000016931"/>
    </source>
</evidence>
<dbReference type="GO" id="GO:0019631">
    <property type="term" value="P:quinate catabolic process"/>
    <property type="evidence" value="ECO:0007669"/>
    <property type="project" value="TreeGrafter"/>
</dbReference>
<organism evidence="7 8">
    <name type="scientific">Sphaerulina musiva (strain SO2202)</name>
    <name type="common">Poplar stem canker fungus</name>
    <name type="synonym">Septoria musiva</name>
    <dbReference type="NCBI Taxonomy" id="692275"/>
    <lineage>
        <taxon>Eukaryota</taxon>
        <taxon>Fungi</taxon>
        <taxon>Dikarya</taxon>
        <taxon>Ascomycota</taxon>
        <taxon>Pezizomycotina</taxon>
        <taxon>Dothideomycetes</taxon>
        <taxon>Dothideomycetidae</taxon>
        <taxon>Mycosphaerellales</taxon>
        <taxon>Mycosphaerellaceae</taxon>
        <taxon>Sphaerulina</taxon>
    </lineage>
</organism>
<dbReference type="AlphaFoldDB" id="M3AWU5"/>
<evidence type="ECO:0000256" key="4">
    <source>
        <dbReference type="PIRSR" id="PIRSR001399-1"/>
    </source>
</evidence>
<dbReference type="InterPro" id="IPR018509">
    <property type="entry name" value="DHquinase_II_CS"/>
</dbReference>
<dbReference type="GO" id="GO:0003855">
    <property type="term" value="F:3-dehydroquinate dehydratase activity"/>
    <property type="evidence" value="ECO:0007669"/>
    <property type="project" value="UniProtKB-UniRule"/>
</dbReference>
<feature type="binding site" evidence="3 5">
    <location>
        <begin position="102"/>
        <end position="103"/>
    </location>
    <ligand>
        <name>substrate</name>
    </ligand>
</feature>
<feature type="binding site" evidence="3 5">
    <location>
        <position position="81"/>
    </location>
    <ligand>
        <name>substrate</name>
    </ligand>
</feature>
<feature type="binding site" evidence="3 5">
    <location>
        <position position="112"/>
    </location>
    <ligand>
        <name>substrate</name>
    </ligand>
</feature>
<accession>M3AWU5</accession>
<dbReference type="Proteomes" id="UP000016931">
    <property type="component" value="Unassembled WGS sequence"/>
</dbReference>
<dbReference type="NCBIfam" id="NF003805">
    <property type="entry name" value="PRK05395.1-2"/>
    <property type="match status" value="1"/>
</dbReference>
<comment type="subunit">
    <text evidence="3">Homododecamer. Adopts a ring-like structure, composed of an arrangement of two hexameric rings stacked on top of one another.</text>
</comment>
<comment type="function">
    <text evidence="3">Is involved in the catabolism of quinate. Allows the utilization of quinate as carbon source via the beta-ketoadipate pathway.</text>
</comment>
<dbReference type="EC" id="4.2.1.10" evidence="3"/>
<gene>
    <name evidence="3" type="primary">qutE</name>
    <name evidence="7" type="ORF">SEPMUDRAFT_142672</name>
</gene>
<feature type="active site" description="Proton acceptor" evidence="3 4">
    <location>
        <position position="24"/>
    </location>
</feature>
<dbReference type="PROSITE" id="PS01029">
    <property type="entry name" value="DEHYDROQUINASE_II"/>
    <property type="match status" value="1"/>
</dbReference>
<dbReference type="RefSeq" id="XP_016759311.1">
    <property type="nucleotide sequence ID" value="XM_016903011.1"/>
</dbReference>
<dbReference type="OMA" id="AYTHYSY"/>
<dbReference type="STRING" id="692275.M3AWU5"/>
<keyword evidence="8" id="KW-1185">Reference proteome</keyword>
<evidence type="ECO:0000256" key="6">
    <source>
        <dbReference type="PIRSR" id="PIRSR001399-3"/>
    </source>
</evidence>
<keyword evidence="2 3" id="KW-0456">Lyase</keyword>
<dbReference type="GeneID" id="27900148"/>
<protein>
    <recommendedName>
        <fullName evidence="3">Catabolic 3-dehydroquinase</fullName>
        <shortName evidence="3">cDHQase</shortName>
        <ecNumber evidence="3">4.2.1.10</ecNumber>
    </recommendedName>
    <alternativeName>
        <fullName evidence="3">3-dehydroquinate dehydratase</fullName>
    </alternativeName>
</protein>
<feature type="active site" description="Proton donor" evidence="3 4">
    <location>
        <position position="101"/>
    </location>
</feature>
<dbReference type="HAMAP" id="MF_00169">
    <property type="entry name" value="AroQ"/>
    <property type="match status" value="1"/>
</dbReference>
<comment type="similarity">
    <text evidence="3">Belongs to the type-II 3-dehydroquinase family.</text>
</comment>
<evidence type="ECO:0000256" key="2">
    <source>
        <dbReference type="ARBA" id="ARBA00023239"/>
    </source>
</evidence>
<feature type="site" description="Transition state stabilizer" evidence="3 6">
    <location>
        <position position="19"/>
    </location>
</feature>
<evidence type="ECO:0000313" key="7">
    <source>
        <dbReference type="EMBL" id="EMF11190.1"/>
    </source>
</evidence>
<sequence>MAKTILLINGPNLNLLGTREPHIYGSTTLADVQNAAVKQGSELGIQVQHFQSNHEGAIIDRIHEARGQVSYVIINPGALTHTSVGLRDALVGCDLKFIEVHISNVHAREAFRHHSYLSDKAVAVICGLGVYGYQSAIGFVAQQLEKDA</sequence>
<dbReference type="NCBIfam" id="TIGR01088">
    <property type="entry name" value="aroQ"/>
    <property type="match status" value="1"/>
</dbReference>
<evidence type="ECO:0000256" key="1">
    <source>
        <dbReference type="ARBA" id="ARBA00022911"/>
    </source>
</evidence>
<dbReference type="NCBIfam" id="NF003807">
    <property type="entry name" value="PRK05395.1-4"/>
    <property type="match status" value="1"/>
</dbReference>
<keyword evidence="1 3" id="KW-0672">Quinate metabolism</keyword>
<dbReference type="UniPathway" id="UPA00088">
    <property type="reaction ID" value="UER00178"/>
</dbReference>
<dbReference type="EMBL" id="KB456266">
    <property type="protein sequence ID" value="EMF11190.1"/>
    <property type="molecule type" value="Genomic_DNA"/>
</dbReference>
<evidence type="ECO:0000256" key="3">
    <source>
        <dbReference type="HAMAP-Rule" id="MF_03136"/>
    </source>
</evidence>
<feature type="binding site" evidence="3 5">
    <location>
        <position position="88"/>
    </location>
    <ligand>
        <name>substrate</name>
    </ligand>
</feature>
<reference evidence="7 8" key="1">
    <citation type="journal article" date="2012" name="PLoS Pathog.">
        <title>Diverse lifestyles and strategies of plant pathogenesis encoded in the genomes of eighteen Dothideomycetes fungi.</title>
        <authorList>
            <person name="Ohm R.A."/>
            <person name="Feau N."/>
            <person name="Henrissat B."/>
            <person name="Schoch C.L."/>
            <person name="Horwitz B.A."/>
            <person name="Barry K.W."/>
            <person name="Condon B.J."/>
            <person name="Copeland A.C."/>
            <person name="Dhillon B."/>
            <person name="Glaser F."/>
            <person name="Hesse C.N."/>
            <person name="Kosti I."/>
            <person name="LaButti K."/>
            <person name="Lindquist E.A."/>
            <person name="Lucas S."/>
            <person name="Salamov A.A."/>
            <person name="Bradshaw R.E."/>
            <person name="Ciuffetti L."/>
            <person name="Hamelin R.C."/>
            <person name="Kema G.H.J."/>
            <person name="Lawrence C."/>
            <person name="Scott J.A."/>
            <person name="Spatafora J.W."/>
            <person name="Turgeon B.G."/>
            <person name="de Wit P.J.G.M."/>
            <person name="Zhong S."/>
            <person name="Goodwin S.B."/>
            <person name="Grigoriev I.V."/>
        </authorList>
    </citation>
    <scope>NUCLEOTIDE SEQUENCE [LARGE SCALE GENOMIC DNA]</scope>
    <source>
        <strain evidence="7 8">SO2202</strain>
    </source>
</reference>
<dbReference type="SUPFAM" id="SSF52304">
    <property type="entry name" value="Type II 3-dehydroquinate dehydratase"/>
    <property type="match status" value="1"/>
</dbReference>
<dbReference type="OrthoDB" id="8191625at2759"/>
<dbReference type="PANTHER" id="PTHR21272">
    <property type="entry name" value="CATABOLIC 3-DEHYDROQUINASE"/>
    <property type="match status" value="1"/>
</dbReference>
<dbReference type="InterPro" id="IPR001874">
    <property type="entry name" value="DHquinase_II"/>
</dbReference>
<dbReference type="GO" id="GO:0046279">
    <property type="term" value="P:3,4-dihydroxybenzoate biosynthetic process"/>
    <property type="evidence" value="ECO:0007669"/>
    <property type="project" value="UniProtKB-UniRule"/>
</dbReference>
<dbReference type="PIRSF" id="PIRSF001399">
    <property type="entry name" value="DHquinase_II"/>
    <property type="match status" value="1"/>
</dbReference>
<dbReference type="eggNOG" id="ENOG502S1A9">
    <property type="taxonomic scope" value="Eukaryota"/>
</dbReference>
<dbReference type="Gene3D" id="3.40.50.9100">
    <property type="entry name" value="Dehydroquinase, class II"/>
    <property type="match status" value="1"/>
</dbReference>
<dbReference type="NCBIfam" id="NF003804">
    <property type="entry name" value="PRK05395.1-1"/>
    <property type="match status" value="1"/>
</dbReference>
<dbReference type="HOGENOM" id="CLU_090968_1_0_1"/>
<dbReference type="PANTHER" id="PTHR21272:SF3">
    <property type="entry name" value="CATABOLIC 3-DEHYDROQUINASE"/>
    <property type="match status" value="1"/>
</dbReference>
<comment type="pathway">
    <text evidence="3">Aromatic compound metabolism; 3,4-dihydroxybenzoate biosynthesis; 3,4-dihydroxybenzoate from 3-dehydroquinate: step 1/2.</text>
</comment>
<dbReference type="NCBIfam" id="NF003806">
    <property type="entry name" value="PRK05395.1-3"/>
    <property type="match status" value="1"/>
</dbReference>